<feature type="compositionally biased region" description="Low complexity" evidence="6">
    <location>
        <begin position="9"/>
        <end position="25"/>
    </location>
</feature>
<dbReference type="HOGENOM" id="CLU_303832_0_0_1"/>
<evidence type="ECO:0000256" key="5">
    <source>
        <dbReference type="ARBA" id="ARBA00038109"/>
    </source>
</evidence>
<dbReference type="PANTHER" id="PTHR35779:SF1">
    <property type="entry name" value="PH-RESPONSE REGULATOR PROTEIN PALH_RIM21"/>
    <property type="match status" value="1"/>
</dbReference>
<feature type="region of interest" description="Disordered" evidence="6">
    <location>
        <begin position="467"/>
        <end position="572"/>
    </location>
</feature>
<feature type="compositionally biased region" description="Low complexity" evidence="6">
    <location>
        <begin position="591"/>
        <end position="610"/>
    </location>
</feature>
<dbReference type="Proteomes" id="UP000024837">
    <property type="component" value="Unassembled WGS sequence"/>
</dbReference>
<keyword evidence="2 7" id="KW-0812">Transmembrane</keyword>
<evidence type="ECO:0000256" key="6">
    <source>
        <dbReference type="SAM" id="MobiDB-lite"/>
    </source>
</evidence>
<feature type="transmembrane region" description="Helical" evidence="7">
    <location>
        <begin position="120"/>
        <end position="142"/>
    </location>
</feature>
<sequence>MALQPNTVPTTTSSGGLASAASTLPSEPFPSITQYVADAIWRDSSRGDGPDKSCTPFILPSLGLIKIAPDSTITLQAEATFTPGCMINDTISYLDSNGNIGTNVPQSDLRDPFYASSIPMAYAIGGTTVIAYILLLILLISPPGSRPLLQKVATLTVVISLTVAWAELNDVIEYQYDHGYSNGEKIRDQILKGLKIQIVRVISDTFLYLAQVQTLIRLFPRHREKLVIKWAGIVLIVLDTVFNIINNFFAKQGSPKSFLDAIPALSYLLQIALSLLYACCVMYYMFSHRQFSVMMPWSISNRHRHATDTSKIAMPLIATITTATIFVPLVFFVVDISNENLAGWGDFVRWIGACAASVIVWEMADRIEYYEKQTIHAGILGRQVFEGDEMLQENVVPWAGGHGYGNGKGDDPGGGGGAAGALGRPLNSGDKGGKEPNGKGRPNAPRHTPTLSMATSGSTTYVIRVHDNQTPPNVARPSSIATRSTSSARETNRGASTISDLVISPANTPSNETGGSGPRRNILFADSIDTRSTDPPEAGQSKKLSHTYRPGQAPFNPEDFGPKKTHSSGPLGLGRALNLFKFFHRGGGGETTAQPGGAPPAATRPVAAPRQEPVTLGHQVPLPESLSNNISTQSPTPDPDAFNHYHSPDLEAQTRLSPPRSTNTPPTRTADPPNSGSGSGSDLDSDPEPQSGSSSLLKTIWKRKPSMIRSRPPEPYPITYVPAQARGGNPHLHTHSGGGQSSGTPPPATRSSTASPSGSIRTSSTGSWQYRASPNSGAVRLAPVNPRPYNPNEGSSHYPPSSVPSGLHTVAHQLPHPHPAEGGSSAGSSVVGSNPSIGKGAAPTKPLGRPLDPTVIPEEAEGSSMASIGGAEYSADEGETPSRSKGKQRVDE</sequence>
<dbReference type="GO" id="GO:0071467">
    <property type="term" value="P:cellular response to pH"/>
    <property type="evidence" value="ECO:0007669"/>
    <property type="project" value="TreeGrafter"/>
</dbReference>
<evidence type="ECO:0000256" key="1">
    <source>
        <dbReference type="ARBA" id="ARBA00004141"/>
    </source>
</evidence>
<evidence type="ECO:0000313" key="8">
    <source>
        <dbReference type="EMBL" id="EWC45329.1"/>
    </source>
</evidence>
<organism evidence="8 9">
    <name type="scientific">Drechslerella stenobrocha 248</name>
    <dbReference type="NCBI Taxonomy" id="1043628"/>
    <lineage>
        <taxon>Eukaryota</taxon>
        <taxon>Fungi</taxon>
        <taxon>Dikarya</taxon>
        <taxon>Ascomycota</taxon>
        <taxon>Pezizomycotina</taxon>
        <taxon>Orbiliomycetes</taxon>
        <taxon>Orbiliales</taxon>
        <taxon>Orbiliaceae</taxon>
        <taxon>Drechslerella</taxon>
    </lineage>
</organism>
<dbReference type="GO" id="GO:0005886">
    <property type="term" value="C:plasma membrane"/>
    <property type="evidence" value="ECO:0007669"/>
    <property type="project" value="TreeGrafter"/>
</dbReference>
<protein>
    <recommendedName>
        <fullName evidence="10">PH-response regulator protein palH/RIM21</fullName>
    </recommendedName>
</protein>
<keyword evidence="4 7" id="KW-0472">Membrane</keyword>
<feature type="compositionally biased region" description="Polar residues" evidence="6">
    <location>
        <begin position="688"/>
        <end position="697"/>
    </location>
</feature>
<accession>W7HQ97</accession>
<feature type="compositionally biased region" description="Low complexity" evidence="6">
    <location>
        <begin position="654"/>
        <end position="669"/>
    </location>
</feature>
<reference evidence="8 9" key="1">
    <citation type="submission" date="2013-05" db="EMBL/GenBank/DDBJ databases">
        <title>Drechslerella stenobrocha genome reveals carnivorous origination and mechanical trapping mechanism of predatory fungi.</title>
        <authorList>
            <person name="Liu X."/>
            <person name="Zhang W."/>
            <person name="Liu K."/>
        </authorList>
    </citation>
    <scope>NUCLEOTIDE SEQUENCE [LARGE SCALE GENOMIC DNA]</scope>
    <source>
        <strain evidence="8 9">248</strain>
    </source>
</reference>
<keyword evidence="3 7" id="KW-1133">Transmembrane helix</keyword>
<evidence type="ECO:0000256" key="3">
    <source>
        <dbReference type="ARBA" id="ARBA00022989"/>
    </source>
</evidence>
<feature type="transmembrane region" description="Helical" evidence="7">
    <location>
        <begin position="312"/>
        <end position="335"/>
    </location>
</feature>
<name>W7HQ97_9PEZI</name>
<gene>
    <name evidence="8" type="ORF">DRE_00728</name>
</gene>
<dbReference type="OrthoDB" id="5393256at2759"/>
<dbReference type="EMBL" id="KI966427">
    <property type="protein sequence ID" value="EWC45329.1"/>
    <property type="molecule type" value="Genomic_DNA"/>
</dbReference>
<evidence type="ECO:0000256" key="2">
    <source>
        <dbReference type="ARBA" id="ARBA00022692"/>
    </source>
</evidence>
<keyword evidence="9" id="KW-1185">Reference proteome</keyword>
<evidence type="ECO:0000256" key="7">
    <source>
        <dbReference type="SAM" id="Phobius"/>
    </source>
</evidence>
<feature type="region of interest" description="Disordered" evidence="6">
    <location>
        <begin position="1"/>
        <end position="25"/>
    </location>
</feature>
<feature type="transmembrane region" description="Helical" evidence="7">
    <location>
        <begin position="226"/>
        <end position="245"/>
    </location>
</feature>
<feature type="compositionally biased region" description="Gly residues" evidence="6">
    <location>
        <begin position="402"/>
        <end position="420"/>
    </location>
</feature>
<evidence type="ECO:0008006" key="10">
    <source>
        <dbReference type="Google" id="ProtNLM"/>
    </source>
</evidence>
<proteinExistence type="inferred from homology"/>
<dbReference type="PANTHER" id="PTHR35779">
    <property type="entry name" value="PH-RESPONSE REGULATOR PROTEIN PALH/RIM21"/>
    <property type="match status" value="1"/>
</dbReference>
<feature type="compositionally biased region" description="Low complexity" evidence="6">
    <location>
        <begin position="475"/>
        <end position="489"/>
    </location>
</feature>
<evidence type="ECO:0000256" key="4">
    <source>
        <dbReference type="ARBA" id="ARBA00023136"/>
    </source>
</evidence>
<feature type="transmembrane region" description="Helical" evidence="7">
    <location>
        <begin position="265"/>
        <end position="286"/>
    </location>
</feature>
<dbReference type="Pfam" id="PF08733">
    <property type="entry name" value="PalH"/>
    <property type="match status" value="1"/>
</dbReference>
<dbReference type="InterPro" id="IPR014844">
    <property type="entry name" value="PalH"/>
</dbReference>
<feature type="compositionally biased region" description="Low complexity" evidence="6">
    <location>
        <begin position="822"/>
        <end position="833"/>
    </location>
</feature>
<comment type="similarity">
    <text evidence="5">Belongs to the palH/RIM21 family.</text>
</comment>
<evidence type="ECO:0000313" key="9">
    <source>
        <dbReference type="Proteomes" id="UP000024837"/>
    </source>
</evidence>
<dbReference type="AlphaFoldDB" id="W7HQ97"/>
<feature type="compositionally biased region" description="Low complexity" evidence="6">
    <location>
        <begin position="749"/>
        <end position="767"/>
    </location>
</feature>
<comment type="subcellular location">
    <subcellularLocation>
        <location evidence="1">Membrane</location>
        <topology evidence="1">Multi-pass membrane protein</topology>
    </subcellularLocation>
</comment>
<feature type="region of interest" description="Disordered" evidence="6">
    <location>
        <begin position="402"/>
        <end position="455"/>
    </location>
</feature>
<feature type="compositionally biased region" description="Polar residues" evidence="6">
    <location>
        <begin position="625"/>
        <end position="635"/>
    </location>
</feature>
<feature type="compositionally biased region" description="Polar residues" evidence="6">
    <location>
        <begin position="493"/>
        <end position="513"/>
    </location>
</feature>
<feature type="region of interest" description="Disordered" evidence="6">
    <location>
        <begin position="585"/>
        <end position="892"/>
    </location>
</feature>